<dbReference type="AlphaFoldDB" id="A0A396C9Z8"/>
<dbReference type="EMBL" id="QRJE01000008">
    <property type="protein sequence ID" value="RHH14466.1"/>
    <property type="molecule type" value="Genomic_DNA"/>
</dbReference>
<proteinExistence type="predicted"/>
<name>A0A396C9Z8_BACFG</name>
<comment type="caution">
    <text evidence="1">The sequence shown here is derived from an EMBL/GenBank/DDBJ whole genome shotgun (WGS) entry which is preliminary data.</text>
</comment>
<accession>A0A396C9Z8</accession>
<protein>
    <submittedName>
        <fullName evidence="1">Uncharacterized protein</fullName>
    </submittedName>
</protein>
<organism evidence="1 2">
    <name type="scientific">Bacteroides fragilis</name>
    <dbReference type="NCBI Taxonomy" id="817"/>
    <lineage>
        <taxon>Bacteria</taxon>
        <taxon>Pseudomonadati</taxon>
        <taxon>Bacteroidota</taxon>
        <taxon>Bacteroidia</taxon>
        <taxon>Bacteroidales</taxon>
        <taxon>Bacteroidaceae</taxon>
        <taxon>Bacteroides</taxon>
    </lineage>
</organism>
<evidence type="ECO:0000313" key="1">
    <source>
        <dbReference type="EMBL" id="RHH14466.1"/>
    </source>
</evidence>
<reference evidence="1 2" key="1">
    <citation type="submission" date="2018-08" db="EMBL/GenBank/DDBJ databases">
        <title>A genome reference for cultivated species of the human gut microbiota.</title>
        <authorList>
            <person name="Zou Y."/>
            <person name="Xue W."/>
            <person name="Luo G."/>
        </authorList>
    </citation>
    <scope>NUCLEOTIDE SEQUENCE [LARGE SCALE GENOMIC DNA]</scope>
    <source>
        <strain evidence="1 2">AM18-6</strain>
    </source>
</reference>
<dbReference type="Proteomes" id="UP000266644">
    <property type="component" value="Unassembled WGS sequence"/>
</dbReference>
<sequence>MNQNTTQEADKKREYLVGQIKTVLNCVESSIIKVPTAKDVALEVALCCPTRLFAINTTYKVVSLCLDDSRENVLCYLMYDRVHAVPLPIEQISPEGLDVIVRWLKDKQLINTCYPSPIPITGKFWDFIEHALPDYHARYDVLRQSELQLFIDGQESSAIGLTREEAISERDRILYRIYAEAIHAFTRPPQKASCAPKTSERLYEQILAEQSKGYKYLLIYRNQKELLERLDNKLYTISDTGGKYLCDLLKPEYDELADNLVILDRNSLDDDRECMSDWVLAEDACREEVISKRAAVILTEEEWITFL</sequence>
<gene>
    <name evidence="1" type="ORF">DW228_06605</name>
</gene>
<dbReference type="RefSeq" id="WP_122330114.1">
    <property type="nucleotide sequence ID" value="NZ_JAQDYY010000001.1"/>
</dbReference>
<evidence type="ECO:0000313" key="2">
    <source>
        <dbReference type="Proteomes" id="UP000266644"/>
    </source>
</evidence>